<accession>A0ABX5R850</accession>
<keyword evidence="2" id="KW-1185">Reference proteome</keyword>
<evidence type="ECO:0000313" key="2">
    <source>
        <dbReference type="Proteomes" id="UP000288953"/>
    </source>
</evidence>
<sequence length="49" mass="5660">MVRLSKLLLGKPYSMFVIDHFKAIIRQLSGSSYACWLMVLIFQSLTKPQ</sequence>
<proteinExistence type="predicted"/>
<dbReference type="Proteomes" id="UP000288953">
    <property type="component" value="Chromosome"/>
</dbReference>
<name>A0ABX5R850_9PSED</name>
<dbReference type="EMBL" id="CP026512">
    <property type="protein sequence ID" value="QAX81607.1"/>
    <property type="molecule type" value="Genomic_DNA"/>
</dbReference>
<reference evidence="1 2" key="1">
    <citation type="journal article" date="2018" name="Genome Biol. Evol.">
        <title>Partnering With a Pest: Genomes of Hemlock Woolly Adelgid Symbionts Reveal Atypical Nutritional Provisioning Patterns in Dual-Obligate Bacteria.</title>
        <authorList>
            <person name="Weglarz K.M."/>
            <person name="Havill N.P."/>
            <person name="Burke G.R."/>
            <person name="von Dohlen C.D."/>
        </authorList>
    </citation>
    <scope>NUCLEOTIDE SEQUENCE [LARGE SCALE GENOMIC DNA]</scope>
    <source>
        <strain evidence="1 2">HWA_ENA</strain>
    </source>
</reference>
<organism evidence="1 2">
    <name type="scientific">Candidatus Pseudomonas adelgestsugas</name>
    <dbReference type="NCBI Taxonomy" id="1302376"/>
    <lineage>
        <taxon>Bacteria</taxon>
        <taxon>Pseudomonadati</taxon>
        <taxon>Pseudomonadota</taxon>
        <taxon>Gammaproteobacteria</taxon>
        <taxon>Pseudomonadales</taxon>
        <taxon>Pseudomonadaceae</taxon>
        <taxon>Pseudomonas</taxon>
    </lineage>
</organism>
<gene>
    <name evidence="1" type="ORF">C3B55_00246</name>
</gene>
<evidence type="ECO:0000313" key="1">
    <source>
        <dbReference type="EMBL" id="QAX81607.1"/>
    </source>
</evidence>
<protein>
    <submittedName>
        <fullName evidence="1">Uncharacterized protein</fullName>
    </submittedName>
</protein>